<organism evidence="1 2">
    <name type="scientific">Sporosarcina psychrophila</name>
    <name type="common">Bacillus psychrophilus</name>
    <dbReference type="NCBI Taxonomy" id="1476"/>
    <lineage>
        <taxon>Bacteria</taxon>
        <taxon>Bacillati</taxon>
        <taxon>Bacillota</taxon>
        <taxon>Bacilli</taxon>
        <taxon>Bacillales</taxon>
        <taxon>Caryophanaceae</taxon>
        <taxon>Sporosarcina</taxon>
    </lineage>
</organism>
<gene>
    <name evidence="1" type="ORF">K8V56_02035</name>
</gene>
<dbReference type="AlphaFoldDB" id="A0A921FVP1"/>
<evidence type="ECO:0000313" key="2">
    <source>
        <dbReference type="Proteomes" id="UP000698173"/>
    </source>
</evidence>
<reference evidence="1" key="2">
    <citation type="submission" date="2021-09" db="EMBL/GenBank/DDBJ databases">
        <authorList>
            <person name="Gilroy R."/>
        </authorList>
    </citation>
    <scope>NUCLEOTIDE SEQUENCE</scope>
    <source>
        <strain evidence="1">CHK171-7178</strain>
    </source>
</reference>
<evidence type="ECO:0000313" key="1">
    <source>
        <dbReference type="EMBL" id="HJF30543.1"/>
    </source>
</evidence>
<reference evidence="1" key="1">
    <citation type="journal article" date="2021" name="PeerJ">
        <title>Extensive microbial diversity within the chicken gut microbiome revealed by metagenomics and culture.</title>
        <authorList>
            <person name="Gilroy R."/>
            <person name="Ravi A."/>
            <person name="Getino M."/>
            <person name="Pursley I."/>
            <person name="Horton D.L."/>
            <person name="Alikhan N.F."/>
            <person name="Baker D."/>
            <person name="Gharbi K."/>
            <person name="Hall N."/>
            <person name="Watson M."/>
            <person name="Adriaenssens E.M."/>
            <person name="Foster-Nyarko E."/>
            <person name="Jarju S."/>
            <person name="Secka A."/>
            <person name="Antonio M."/>
            <person name="Oren A."/>
            <person name="Chaudhuri R.R."/>
            <person name="La Ragione R."/>
            <person name="Hildebrand F."/>
            <person name="Pallen M.J."/>
        </authorList>
    </citation>
    <scope>NUCLEOTIDE SEQUENCE</scope>
    <source>
        <strain evidence="1">CHK171-7178</strain>
    </source>
</reference>
<comment type="caution">
    <text evidence="1">The sequence shown here is derived from an EMBL/GenBank/DDBJ whole genome shotgun (WGS) entry which is preliminary data.</text>
</comment>
<dbReference type="Proteomes" id="UP000698173">
    <property type="component" value="Unassembled WGS sequence"/>
</dbReference>
<name>A0A921FVP1_SPOPS</name>
<protein>
    <submittedName>
        <fullName evidence="1">Uncharacterized protein</fullName>
    </submittedName>
</protein>
<accession>A0A921FVP1</accession>
<proteinExistence type="predicted"/>
<sequence>MADKMMRIAGRGKDGKAKALSVNNAGDIYVSNKSDLLIDSTIDVTNVGWHVFGETSGRAHQKILDISNYKNLTILLESKGTVAPGEFSIVLFTKAGRITNNDRPFSDDDFYYQTSVKILNSNGKFVLTNSDYPIFDMPKIGIQVYFASVPAGAKIRCRILGGN</sequence>
<dbReference type="EMBL" id="DYWT01000029">
    <property type="protein sequence ID" value="HJF30543.1"/>
    <property type="molecule type" value="Genomic_DNA"/>
</dbReference>